<feature type="domain" description="Methyl-accepting transducer" evidence="10">
    <location>
        <begin position="347"/>
        <end position="576"/>
    </location>
</feature>
<evidence type="ECO:0000256" key="8">
    <source>
        <dbReference type="PROSITE-ProRule" id="PRU00284"/>
    </source>
</evidence>
<keyword evidence="2" id="KW-1003">Cell membrane</keyword>
<dbReference type="InterPro" id="IPR051310">
    <property type="entry name" value="MCP_chemotaxis"/>
</dbReference>
<feature type="transmembrane region" description="Helical" evidence="9">
    <location>
        <begin position="187"/>
        <end position="209"/>
    </location>
</feature>
<evidence type="ECO:0000256" key="4">
    <source>
        <dbReference type="ARBA" id="ARBA00022692"/>
    </source>
</evidence>
<dbReference type="SUPFAM" id="SSF58104">
    <property type="entry name" value="Methyl-accepting chemotaxis protein (MCP) signaling domain"/>
    <property type="match status" value="1"/>
</dbReference>
<comment type="caution">
    <text evidence="12">The sequence shown here is derived from an EMBL/GenBank/DDBJ whole genome shotgun (WGS) entry which is preliminary data.</text>
</comment>
<dbReference type="SMART" id="SM00283">
    <property type="entry name" value="MA"/>
    <property type="match status" value="1"/>
</dbReference>
<keyword evidence="4 9" id="KW-0812">Transmembrane</keyword>
<dbReference type="PROSITE" id="PS50111">
    <property type="entry name" value="CHEMOTAXIS_TRANSDUC_2"/>
    <property type="match status" value="1"/>
</dbReference>
<name>A0ABS4ENJ6_9HYPH</name>
<dbReference type="Gene3D" id="3.30.450.20">
    <property type="entry name" value="PAS domain"/>
    <property type="match status" value="1"/>
</dbReference>
<reference evidence="12 13" key="1">
    <citation type="submission" date="2021-03" db="EMBL/GenBank/DDBJ databases">
        <title>Genomic Encyclopedia of Type Strains, Phase IV (KMG-IV): sequencing the most valuable type-strain genomes for metagenomic binning, comparative biology and taxonomic classification.</title>
        <authorList>
            <person name="Goeker M."/>
        </authorList>
    </citation>
    <scope>NUCLEOTIDE SEQUENCE [LARGE SCALE GENOMIC DNA]</scope>
    <source>
        <strain evidence="12 13">DSM 26427</strain>
    </source>
</reference>
<evidence type="ECO:0000256" key="3">
    <source>
        <dbReference type="ARBA" id="ARBA00022500"/>
    </source>
</evidence>
<evidence type="ECO:0000313" key="13">
    <source>
        <dbReference type="Proteomes" id="UP000823786"/>
    </source>
</evidence>
<keyword evidence="13" id="KW-1185">Reference proteome</keyword>
<keyword evidence="5 9" id="KW-1133">Transmembrane helix</keyword>
<evidence type="ECO:0000259" key="11">
    <source>
        <dbReference type="PROSITE" id="PS50885"/>
    </source>
</evidence>
<proteinExistence type="inferred from homology"/>
<evidence type="ECO:0000256" key="5">
    <source>
        <dbReference type="ARBA" id="ARBA00022989"/>
    </source>
</evidence>
<evidence type="ECO:0000313" key="12">
    <source>
        <dbReference type="EMBL" id="MBP1859505.1"/>
    </source>
</evidence>
<dbReference type="PANTHER" id="PTHR43531:SF11">
    <property type="entry name" value="METHYL-ACCEPTING CHEMOTAXIS PROTEIN 3"/>
    <property type="match status" value="1"/>
</dbReference>
<keyword evidence="3" id="KW-0145">Chemotaxis</keyword>
<dbReference type="InterPro" id="IPR033480">
    <property type="entry name" value="sCache_2"/>
</dbReference>
<evidence type="ECO:0000256" key="6">
    <source>
        <dbReference type="ARBA" id="ARBA00023136"/>
    </source>
</evidence>
<evidence type="ECO:0000256" key="9">
    <source>
        <dbReference type="SAM" id="Phobius"/>
    </source>
</evidence>
<dbReference type="Pfam" id="PF17200">
    <property type="entry name" value="sCache_2"/>
    <property type="match status" value="1"/>
</dbReference>
<evidence type="ECO:0000256" key="1">
    <source>
        <dbReference type="ARBA" id="ARBA00004651"/>
    </source>
</evidence>
<dbReference type="RefSeq" id="WP_209853552.1">
    <property type="nucleotide sequence ID" value="NZ_JAGGJV010000005.1"/>
</dbReference>
<sequence length="610" mass="66068">MKNLKISRQLLLLVIGLFVAFAAAVYFQISTSSDALYQARYDTLRTQVQSAVSVLKAFHERETAGELTRDEAQAQAFKTLTAMKFDPDGYFFGYDYDVVMKFHPDARKVGKSAKGVADPKGYKFRDELVRLGRAGGGQTDFYASKPGQPDDAFFRKSSYAMAFEPWQVVVVTGLYIDDLDAQVNATIWKALSLGLIVFGFGIAAAWYVIRGIVKPLQAIHTALRAVADENVSIDIPHTNLRNEVGLMATATQSLQQKVRERHEMTRRQAEQQAEINAERQHNLDLQREEAELQAHVVATIGEAMELLATGDLTIRCGDLGPGYSTLREHFNNALARLEAAMSKVNGKGADIGGSKEEIRTASLELARRTEQQAANLEETVAAVDELSASVRHTAEGAGEASQRVQAVSVDASRSEAIVSEAIEAMSGIEKSSDEISKIIGVIDEIAFQTNLLALNAGVEAARAGDSGKGFAVVAQEVRELAQRSAAAAKEIKEQISRSSGQVVNGVKLVGEAGDALKRISSQIQAANEIVAKIAYSAKEQDTTLRSINGSMNQLDVATQQNAAMAEETTASAQVLADDTEELLNLIRGFRISDGGAPAEARRQTQWRKAG</sequence>
<organism evidence="12 13">
    <name type="scientific">Rhizobium herbae</name>
    <dbReference type="NCBI Taxonomy" id="508661"/>
    <lineage>
        <taxon>Bacteria</taxon>
        <taxon>Pseudomonadati</taxon>
        <taxon>Pseudomonadota</taxon>
        <taxon>Alphaproteobacteria</taxon>
        <taxon>Hyphomicrobiales</taxon>
        <taxon>Rhizobiaceae</taxon>
        <taxon>Rhizobium/Agrobacterium group</taxon>
        <taxon>Rhizobium</taxon>
    </lineage>
</organism>
<accession>A0ABS4ENJ6</accession>
<dbReference type="InterPro" id="IPR004089">
    <property type="entry name" value="MCPsignal_dom"/>
</dbReference>
<comment type="similarity">
    <text evidence="7">Belongs to the methyl-accepting chemotaxis (MCP) protein family.</text>
</comment>
<dbReference type="CDD" id="cd11386">
    <property type="entry name" value="MCP_signal"/>
    <property type="match status" value="1"/>
</dbReference>
<dbReference type="Pfam" id="PF00672">
    <property type="entry name" value="HAMP"/>
    <property type="match status" value="1"/>
</dbReference>
<dbReference type="Gene3D" id="1.10.287.950">
    <property type="entry name" value="Methyl-accepting chemotaxis protein"/>
    <property type="match status" value="1"/>
</dbReference>
<dbReference type="SMART" id="SM01049">
    <property type="entry name" value="Cache_2"/>
    <property type="match status" value="1"/>
</dbReference>
<gene>
    <name evidence="12" type="ORF">J2Z75_003022</name>
</gene>
<dbReference type="InterPro" id="IPR003660">
    <property type="entry name" value="HAMP_dom"/>
</dbReference>
<dbReference type="Pfam" id="PF00015">
    <property type="entry name" value="MCPsignal"/>
    <property type="match status" value="1"/>
</dbReference>
<evidence type="ECO:0000259" key="10">
    <source>
        <dbReference type="PROSITE" id="PS50111"/>
    </source>
</evidence>
<feature type="domain" description="HAMP" evidence="11">
    <location>
        <begin position="210"/>
        <end position="263"/>
    </location>
</feature>
<keyword evidence="6 9" id="KW-0472">Membrane</keyword>
<dbReference type="PANTHER" id="PTHR43531">
    <property type="entry name" value="PROTEIN ICFG"/>
    <property type="match status" value="1"/>
</dbReference>
<dbReference type="SMART" id="SM00304">
    <property type="entry name" value="HAMP"/>
    <property type="match status" value="2"/>
</dbReference>
<dbReference type="Gene3D" id="1.10.8.500">
    <property type="entry name" value="HAMP domain in histidine kinase"/>
    <property type="match status" value="1"/>
</dbReference>
<comment type="subcellular location">
    <subcellularLocation>
        <location evidence="1">Cell membrane</location>
        <topology evidence="1">Multi-pass membrane protein</topology>
    </subcellularLocation>
</comment>
<dbReference type="PROSITE" id="PS50885">
    <property type="entry name" value="HAMP"/>
    <property type="match status" value="2"/>
</dbReference>
<protein>
    <submittedName>
        <fullName evidence="12">Methyl-accepting chemotaxis protein</fullName>
    </submittedName>
</protein>
<feature type="domain" description="HAMP" evidence="11">
    <location>
        <begin position="291"/>
        <end position="342"/>
    </location>
</feature>
<dbReference type="EMBL" id="JAGGJV010000005">
    <property type="protein sequence ID" value="MBP1859505.1"/>
    <property type="molecule type" value="Genomic_DNA"/>
</dbReference>
<dbReference type="Proteomes" id="UP000823786">
    <property type="component" value="Unassembled WGS sequence"/>
</dbReference>
<evidence type="ECO:0000256" key="7">
    <source>
        <dbReference type="ARBA" id="ARBA00029447"/>
    </source>
</evidence>
<keyword evidence="8" id="KW-0807">Transducer</keyword>
<evidence type="ECO:0000256" key="2">
    <source>
        <dbReference type="ARBA" id="ARBA00022475"/>
    </source>
</evidence>